<protein>
    <submittedName>
        <fullName evidence="2">Uncharacterized protein</fullName>
    </submittedName>
</protein>
<sequence>MVKLHIKHGDESQFLYETTTNTPIDNLTNQIALIYNGRLKVHRICNEMSMLAKHGVTLPVNMQGLTDEQITELKLKDEYADTCIPMDGYVEEEDGTGRRNGRAPTEKMRSILERTIQEAKDKISKKLVQADQCVTCDQVNEALQQLKGAVMIVYPMGLPPYDPVELEFKNQEELEGTQVY</sequence>
<comment type="similarity">
    <text evidence="1">Belongs to the CFAP298 family.</text>
</comment>
<dbReference type="PANTHER" id="PTHR13238">
    <property type="entry name" value="PROTEIN C21ORF59"/>
    <property type="match status" value="1"/>
</dbReference>
<evidence type="ECO:0000256" key="1">
    <source>
        <dbReference type="ARBA" id="ARBA00009619"/>
    </source>
</evidence>
<proteinExistence type="inferred from homology"/>
<dbReference type="AlphaFoldDB" id="A0A818TI68"/>
<dbReference type="GO" id="GO:0003352">
    <property type="term" value="P:regulation of cilium movement"/>
    <property type="evidence" value="ECO:0007669"/>
    <property type="project" value="InterPro"/>
</dbReference>
<evidence type="ECO:0000313" key="2">
    <source>
        <dbReference type="EMBL" id="CAF3684121.1"/>
    </source>
</evidence>
<reference evidence="2" key="1">
    <citation type="submission" date="2021-02" db="EMBL/GenBank/DDBJ databases">
        <authorList>
            <person name="Nowell W R."/>
        </authorList>
    </citation>
    <scope>NUCLEOTIDE SEQUENCE</scope>
</reference>
<dbReference type="EMBL" id="CAJOAY010000522">
    <property type="protein sequence ID" value="CAF3684121.1"/>
    <property type="molecule type" value="Genomic_DNA"/>
</dbReference>
<dbReference type="PANTHER" id="PTHR13238:SF0">
    <property type="entry name" value="CILIA- AND FLAGELLA-ASSOCIATED PROTEIN 298"/>
    <property type="match status" value="1"/>
</dbReference>
<gene>
    <name evidence="2" type="ORF">OKA104_LOCUS11336</name>
</gene>
<organism evidence="2 3">
    <name type="scientific">Adineta steineri</name>
    <dbReference type="NCBI Taxonomy" id="433720"/>
    <lineage>
        <taxon>Eukaryota</taxon>
        <taxon>Metazoa</taxon>
        <taxon>Spiralia</taxon>
        <taxon>Gnathifera</taxon>
        <taxon>Rotifera</taxon>
        <taxon>Eurotatoria</taxon>
        <taxon>Bdelloidea</taxon>
        <taxon>Adinetida</taxon>
        <taxon>Adinetidae</taxon>
        <taxon>Adineta</taxon>
    </lineage>
</organism>
<accession>A0A818TI68</accession>
<dbReference type="InterPro" id="IPR021298">
    <property type="entry name" value="CFAP298"/>
</dbReference>
<evidence type="ECO:0000313" key="3">
    <source>
        <dbReference type="Proteomes" id="UP000663881"/>
    </source>
</evidence>
<comment type="caution">
    <text evidence="2">The sequence shown here is derived from an EMBL/GenBank/DDBJ whole genome shotgun (WGS) entry which is preliminary data.</text>
</comment>
<name>A0A818TI68_9BILA</name>
<dbReference type="Proteomes" id="UP000663881">
    <property type="component" value="Unassembled WGS sequence"/>
</dbReference>